<evidence type="ECO:0000313" key="6">
    <source>
        <dbReference type="EMBL" id="BDU71497.1"/>
    </source>
</evidence>
<dbReference type="PANTHER" id="PTHR30469:SF37">
    <property type="entry name" value="RAGD PROTEIN"/>
    <property type="match status" value="1"/>
</dbReference>
<dbReference type="InterPro" id="IPR006143">
    <property type="entry name" value="RND_pump_MFP"/>
</dbReference>
<dbReference type="Gene3D" id="2.40.50.100">
    <property type="match status" value="1"/>
</dbReference>
<dbReference type="GO" id="GO:0015562">
    <property type="term" value="F:efflux transmembrane transporter activity"/>
    <property type="evidence" value="ECO:0007669"/>
    <property type="project" value="TreeGrafter"/>
</dbReference>
<dbReference type="AlphaFoldDB" id="A0AA48K8N7"/>
<dbReference type="EMBL" id="AP027080">
    <property type="protein sequence ID" value="BDU71497.1"/>
    <property type="molecule type" value="Genomic_DNA"/>
</dbReference>
<proteinExistence type="inferred from homology"/>
<dbReference type="GO" id="GO:1990281">
    <property type="term" value="C:efflux pump complex"/>
    <property type="evidence" value="ECO:0007669"/>
    <property type="project" value="TreeGrafter"/>
</dbReference>
<dbReference type="NCBIfam" id="TIGR01730">
    <property type="entry name" value="RND_mfp"/>
    <property type="match status" value="1"/>
</dbReference>
<feature type="domain" description="CzcB-like barrel-sandwich hybrid" evidence="5">
    <location>
        <begin position="93"/>
        <end position="211"/>
    </location>
</feature>
<feature type="transmembrane region" description="Helical" evidence="2">
    <location>
        <begin position="21"/>
        <end position="42"/>
    </location>
</feature>
<comment type="similarity">
    <text evidence="1">Belongs to the membrane fusion protein (MFP) (TC 8.A.1) family.</text>
</comment>
<organism evidence="6 7">
    <name type="scientific">Mesoterricola silvestris</name>
    <dbReference type="NCBI Taxonomy" id="2927979"/>
    <lineage>
        <taxon>Bacteria</taxon>
        <taxon>Pseudomonadati</taxon>
        <taxon>Acidobacteriota</taxon>
        <taxon>Holophagae</taxon>
        <taxon>Holophagales</taxon>
        <taxon>Holophagaceae</taxon>
        <taxon>Mesoterricola</taxon>
    </lineage>
</organism>
<dbReference type="Gene3D" id="2.40.420.20">
    <property type="match status" value="1"/>
</dbReference>
<dbReference type="KEGG" id="msil:METEAL_06710"/>
<dbReference type="InterPro" id="IPR058627">
    <property type="entry name" value="MdtA-like_C"/>
</dbReference>
<feature type="domain" description="CusB-like beta-barrel" evidence="3">
    <location>
        <begin position="234"/>
        <end position="298"/>
    </location>
</feature>
<keyword evidence="2" id="KW-1133">Transmembrane helix</keyword>
<sequence>MNLDPAISTPTPIGEHALSRVVLRGGIAVLMVSALAIMGIILTQRRALAGQAEARRRALEAGPLVNSLVMGEGATLGDPMVQGEALPFLSTTLYARASGFVKEIRVDKGSVVRKGQLLAVIEGREMDQDLAALKADAENKTRNAERATDLLKDKLISAKDAEQAQADARMAESRLSSLGISRDYQAVRAPFDGVVTQRFVDPGAMVQNASASTNVQPLVTVAQVDRLRVTFYLDQNLAKRVKTGDPVRILPDQNPAQAQPGRIARLAGALDPRTRTLTAEVDLDNRQGLFLPGGAVLVLLGEPVQAGFTLPLEAVAPRQGKPTALVVDGTSHTHVRPLMLGEDNGQRVRVLKGLQTGERVVLNPPPGLGDGSLVRLAGPGK</sequence>
<dbReference type="InterPro" id="IPR058647">
    <property type="entry name" value="BSH_CzcB-like"/>
</dbReference>
<dbReference type="Pfam" id="PF25967">
    <property type="entry name" value="RND-MFP_C"/>
    <property type="match status" value="1"/>
</dbReference>
<dbReference type="PANTHER" id="PTHR30469">
    <property type="entry name" value="MULTIDRUG RESISTANCE PROTEIN MDTA"/>
    <property type="match status" value="1"/>
</dbReference>
<keyword evidence="2" id="KW-0812">Transmembrane</keyword>
<keyword evidence="2" id="KW-0472">Membrane</keyword>
<keyword evidence="7" id="KW-1185">Reference proteome</keyword>
<dbReference type="Pfam" id="PF25954">
    <property type="entry name" value="Beta-barrel_RND_2"/>
    <property type="match status" value="1"/>
</dbReference>
<evidence type="ECO:0000256" key="2">
    <source>
        <dbReference type="SAM" id="Phobius"/>
    </source>
</evidence>
<evidence type="ECO:0000256" key="1">
    <source>
        <dbReference type="ARBA" id="ARBA00009477"/>
    </source>
</evidence>
<dbReference type="InterPro" id="IPR058792">
    <property type="entry name" value="Beta-barrel_RND_2"/>
</dbReference>
<dbReference type="Pfam" id="PF25973">
    <property type="entry name" value="BSH_CzcB"/>
    <property type="match status" value="1"/>
</dbReference>
<name>A0AA48K8N7_9BACT</name>
<dbReference type="Gene3D" id="1.10.287.470">
    <property type="entry name" value="Helix hairpin bin"/>
    <property type="match status" value="1"/>
</dbReference>
<evidence type="ECO:0000259" key="4">
    <source>
        <dbReference type="Pfam" id="PF25967"/>
    </source>
</evidence>
<feature type="domain" description="Multidrug resistance protein MdtA-like C-terminal permuted SH3" evidence="4">
    <location>
        <begin position="310"/>
        <end position="362"/>
    </location>
</feature>
<dbReference type="SUPFAM" id="SSF111369">
    <property type="entry name" value="HlyD-like secretion proteins"/>
    <property type="match status" value="1"/>
</dbReference>
<gene>
    <name evidence="6" type="ORF">METEAL_06710</name>
</gene>
<protein>
    <submittedName>
        <fullName evidence="6">Secretion protein HlyD</fullName>
    </submittedName>
</protein>
<evidence type="ECO:0000259" key="3">
    <source>
        <dbReference type="Pfam" id="PF25954"/>
    </source>
</evidence>
<dbReference type="Proteomes" id="UP001238179">
    <property type="component" value="Chromosome"/>
</dbReference>
<evidence type="ECO:0000313" key="7">
    <source>
        <dbReference type="Proteomes" id="UP001238179"/>
    </source>
</evidence>
<reference evidence="7" key="1">
    <citation type="journal article" date="2023" name="Int. J. Syst. Evol. Microbiol.">
        <title>Mesoterricola silvestris gen. nov., sp. nov., Mesoterricola sediminis sp. nov., Geothrix oryzae sp. nov., Geothrix edaphica sp. nov., Geothrix rubra sp. nov., and Geothrix limicola sp. nov., six novel members of Acidobacteriota isolated from soils.</title>
        <authorList>
            <person name="Itoh H."/>
            <person name="Sugisawa Y."/>
            <person name="Mise K."/>
            <person name="Xu Z."/>
            <person name="Kuniyasu M."/>
            <person name="Ushijima N."/>
            <person name="Kawano K."/>
            <person name="Kobayashi E."/>
            <person name="Shiratori Y."/>
            <person name="Masuda Y."/>
            <person name="Senoo K."/>
        </authorList>
    </citation>
    <scope>NUCLEOTIDE SEQUENCE [LARGE SCALE GENOMIC DNA]</scope>
    <source>
        <strain evidence="7">W79</strain>
    </source>
</reference>
<dbReference type="Gene3D" id="2.40.30.170">
    <property type="match status" value="1"/>
</dbReference>
<evidence type="ECO:0000259" key="5">
    <source>
        <dbReference type="Pfam" id="PF25973"/>
    </source>
</evidence>
<accession>A0AA48K8N7</accession>